<organism evidence="1 2">
    <name type="scientific">Ignicoccus pacificus DSM 13166</name>
    <dbReference type="NCBI Taxonomy" id="940294"/>
    <lineage>
        <taxon>Archaea</taxon>
        <taxon>Thermoproteota</taxon>
        <taxon>Thermoprotei</taxon>
        <taxon>Desulfurococcales</taxon>
        <taxon>Desulfurococcaceae</taxon>
        <taxon>Ignicoccus</taxon>
    </lineage>
</organism>
<dbReference type="AlphaFoldDB" id="A0A977KBI6"/>
<keyword evidence="2" id="KW-1185">Reference proteome</keyword>
<name>A0A977KBI6_9CREN</name>
<sequence>MEGVMREAAELLKSRIKEGKVICEFTGDCYICYLKKGSDWFIVAISHGKSLYAKIVPYGKFPIIENCEGVLVAPNGLFAFGENEEKLVEEILKKLEIIKK</sequence>
<evidence type="ECO:0000313" key="2">
    <source>
        <dbReference type="Proteomes" id="UP001063698"/>
    </source>
</evidence>
<accession>A0A977KBI6</accession>
<dbReference type="KEGG" id="ipc:IPA_06285"/>
<dbReference type="EMBL" id="CP006868">
    <property type="protein sequence ID" value="UXD22566.1"/>
    <property type="molecule type" value="Genomic_DNA"/>
</dbReference>
<gene>
    <name evidence="1" type="ORF">IPA_06285</name>
</gene>
<dbReference type="Proteomes" id="UP001063698">
    <property type="component" value="Chromosome"/>
</dbReference>
<protein>
    <submittedName>
        <fullName evidence="1">Uncharacterized protein</fullName>
    </submittedName>
</protein>
<reference evidence="1" key="1">
    <citation type="submission" date="2013-11" db="EMBL/GenBank/DDBJ databases">
        <title>Comparative genomics of Ignicoccus.</title>
        <authorList>
            <person name="Podar M."/>
        </authorList>
    </citation>
    <scope>NUCLEOTIDE SEQUENCE</scope>
    <source>
        <strain evidence="1">DSM 13166</strain>
    </source>
</reference>
<proteinExistence type="predicted"/>
<evidence type="ECO:0000313" key="1">
    <source>
        <dbReference type="EMBL" id="UXD22566.1"/>
    </source>
</evidence>